<dbReference type="GO" id="GO:0004040">
    <property type="term" value="F:amidase activity"/>
    <property type="evidence" value="ECO:0007669"/>
    <property type="project" value="InterPro"/>
</dbReference>
<sequence>MSAHVNEFSRRVYIAARNFGLQDPQARLAAAQASLETLYGQSVKGNNYFGIKARSSWKGDVQSFQTWEEIGGKRVNKTDRFRKYDSIDDSLADWVETVSTRWPEAMSARTFADAAEGLRYGKPGGYATDRKYGQKLAYIERRIGEQYSPPSDALLRFKEDTENSALLQDILSGNQKPTGTSSIFDTHLMGLLNVEATPVPLRKPGHRSHRNEVSVSANDDSGNNPRPPRGKPEFGGAQNHMGNVAFPVRAKPRSKPERVVPTRKPSGPREQGRTGRSGGLNPFDLDGTDLDRQAQLIKENPIQARQLILAAGRDPKLFGFA</sequence>
<reference evidence="5" key="1">
    <citation type="submission" date="2015-07" db="EMBL/GenBank/DDBJ databases">
        <authorList>
            <person name="Rodrigo-Torres Lidia"/>
            <person name="Arahal R.David."/>
        </authorList>
    </citation>
    <scope>NUCLEOTIDE SEQUENCE [LARGE SCALE GENOMIC DNA]</scope>
    <source>
        <strain evidence="5">CECT 5096</strain>
    </source>
</reference>
<keyword evidence="5" id="KW-1185">Reference proteome</keyword>
<dbReference type="Gene3D" id="1.10.530.10">
    <property type="match status" value="1"/>
</dbReference>
<dbReference type="SMART" id="SM00047">
    <property type="entry name" value="LYZ2"/>
    <property type="match status" value="1"/>
</dbReference>
<accession>A0A0M7ARA4</accession>
<dbReference type="OrthoDB" id="289937at2"/>
<evidence type="ECO:0000256" key="2">
    <source>
        <dbReference type="SAM" id="MobiDB-lite"/>
    </source>
</evidence>
<name>A0A0M7ARA4_9HYPH</name>
<feature type="compositionally biased region" description="Polar residues" evidence="2">
    <location>
        <begin position="213"/>
        <end position="224"/>
    </location>
</feature>
<dbReference type="Proteomes" id="UP000049983">
    <property type="component" value="Unassembled WGS sequence"/>
</dbReference>
<keyword evidence="1 4" id="KW-0378">Hydrolase</keyword>
<evidence type="ECO:0000259" key="3">
    <source>
        <dbReference type="SMART" id="SM00047"/>
    </source>
</evidence>
<feature type="domain" description="Mannosyl-glycoprotein endo-beta-N-acetylglucosamidase-like" evidence="3">
    <location>
        <begin position="7"/>
        <end position="148"/>
    </location>
</feature>
<dbReference type="GO" id="GO:0016798">
    <property type="term" value="F:hydrolase activity, acting on glycosyl bonds"/>
    <property type="evidence" value="ECO:0007669"/>
    <property type="project" value="UniProtKB-KW"/>
</dbReference>
<dbReference type="STRING" id="311410.LA5095_03626"/>
<dbReference type="EC" id="3.2.1.-" evidence="4"/>
<dbReference type="InterPro" id="IPR002901">
    <property type="entry name" value="MGlyc_endo_b_GlcNAc-like_dom"/>
</dbReference>
<feature type="region of interest" description="Disordered" evidence="2">
    <location>
        <begin position="199"/>
        <end position="287"/>
    </location>
</feature>
<dbReference type="EMBL" id="CXWC01000013">
    <property type="protein sequence ID" value="CTQ76852.1"/>
    <property type="molecule type" value="Genomic_DNA"/>
</dbReference>
<organism evidence="4 5">
    <name type="scientific">Roseibium album</name>
    <dbReference type="NCBI Taxonomy" id="311410"/>
    <lineage>
        <taxon>Bacteria</taxon>
        <taxon>Pseudomonadati</taxon>
        <taxon>Pseudomonadota</taxon>
        <taxon>Alphaproteobacteria</taxon>
        <taxon>Hyphomicrobiales</taxon>
        <taxon>Stappiaceae</taxon>
        <taxon>Roseibium</taxon>
    </lineage>
</organism>
<dbReference type="AlphaFoldDB" id="A0A0M7ARA4"/>
<keyword evidence="4" id="KW-0326">Glycosidase</keyword>
<dbReference type="InterPro" id="IPR051056">
    <property type="entry name" value="Glycosyl_Hydrolase_73"/>
</dbReference>
<evidence type="ECO:0000313" key="5">
    <source>
        <dbReference type="Proteomes" id="UP000049983"/>
    </source>
</evidence>
<protein>
    <submittedName>
        <fullName evidence="4">Peptidoglycan hydrolase FlgJ</fullName>
        <ecNumber evidence="4">3.2.1.-</ecNumber>
    </submittedName>
</protein>
<dbReference type="RefSeq" id="WP_055117429.1">
    <property type="nucleotide sequence ID" value="NZ_CANMGD010000002.1"/>
</dbReference>
<dbReference type="Pfam" id="PF01832">
    <property type="entry name" value="Glucosaminidase"/>
    <property type="match status" value="1"/>
</dbReference>
<dbReference type="PANTHER" id="PTHR33308">
    <property type="entry name" value="PEPTIDOGLYCAN HYDROLASE FLGJ"/>
    <property type="match status" value="1"/>
</dbReference>
<proteinExistence type="predicted"/>
<dbReference type="PANTHER" id="PTHR33308:SF9">
    <property type="entry name" value="PEPTIDOGLYCAN HYDROLASE FLGJ"/>
    <property type="match status" value="1"/>
</dbReference>
<evidence type="ECO:0000313" key="4">
    <source>
        <dbReference type="EMBL" id="CTQ76852.1"/>
    </source>
</evidence>
<dbReference type="GeneID" id="97672185"/>
<evidence type="ECO:0000256" key="1">
    <source>
        <dbReference type="ARBA" id="ARBA00022801"/>
    </source>
</evidence>
<gene>
    <name evidence="4" type="primary">flgJ</name>
    <name evidence="4" type="ORF">LA5096_04908</name>
</gene>